<dbReference type="InterPro" id="IPR027267">
    <property type="entry name" value="AH/BAR_dom_sf"/>
</dbReference>
<evidence type="ECO:0000313" key="11">
    <source>
        <dbReference type="EMBL" id="MBB6449299.1"/>
    </source>
</evidence>
<comment type="caution">
    <text evidence="11">The sequence shown here is derived from an EMBL/GenBank/DDBJ whole genome shotgun (WGS) entry which is preliminary data.</text>
</comment>
<feature type="compositionally biased region" description="Basic and acidic residues" evidence="9">
    <location>
        <begin position="1"/>
        <end position="11"/>
    </location>
</feature>
<keyword evidence="3" id="KW-0813">Transport</keyword>
<dbReference type="GO" id="GO:0015031">
    <property type="term" value="P:protein transport"/>
    <property type="evidence" value="ECO:0007669"/>
    <property type="project" value="UniProtKB-KW"/>
</dbReference>
<dbReference type="PANTHER" id="PTHR34982:SF1">
    <property type="entry name" value="FLAGELLAR ASSEMBLY PROTEIN FLIH"/>
    <property type="match status" value="1"/>
</dbReference>
<name>A0A841PKN3_9BACL</name>
<dbReference type="PANTHER" id="PTHR34982">
    <property type="entry name" value="YOP PROTEINS TRANSLOCATION PROTEIN L"/>
    <property type="match status" value="1"/>
</dbReference>
<dbReference type="SUPFAM" id="SSF103657">
    <property type="entry name" value="BAR/IMD domain-like"/>
    <property type="match status" value="1"/>
</dbReference>
<dbReference type="Pfam" id="PF02108">
    <property type="entry name" value="FliH"/>
    <property type="match status" value="1"/>
</dbReference>
<evidence type="ECO:0000256" key="9">
    <source>
        <dbReference type="SAM" id="MobiDB-lite"/>
    </source>
</evidence>
<dbReference type="InterPro" id="IPR022524">
    <property type="entry name" value="FliH_Bacilli"/>
</dbReference>
<evidence type="ECO:0000256" key="6">
    <source>
        <dbReference type="ARBA" id="ARBA00023225"/>
    </source>
</evidence>
<keyword evidence="8" id="KW-0175">Coiled coil</keyword>
<accession>A0A841PKN3</accession>
<evidence type="ECO:0000256" key="4">
    <source>
        <dbReference type="ARBA" id="ARBA00022795"/>
    </source>
</evidence>
<evidence type="ECO:0000256" key="1">
    <source>
        <dbReference type="ARBA" id="ARBA00003041"/>
    </source>
</evidence>
<gene>
    <name evidence="11" type="ORF">HNR44_001248</name>
</gene>
<protein>
    <recommendedName>
        <fullName evidence="7">Flagellar assembly protein FliH</fullName>
    </recommendedName>
</protein>
<dbReference type="NCBIfam" id="TIGR03825">
    <property type="entry name" value="FliH_bacil"/>
    <property type="match status" value="1"/>
</dbReference>
<evidence type="ECO:0000256" key="8">
    <source>
        <dbReference type="SAM" id="Coils"/>
    </source>
</evidence>
<keyword evidence="11" id="KW-0966">Cell projection</keyword>
<organism evidence="11 12">
    <name type="scientific">Geomicrobium halophilum</name>
    <dbReference type="NCBI Taxonomy" id="549000"/>
    <lineage>
        <taxon>Bacteria</taxon>
        <taxon>Bacillati</taxon>
        <taxon>Bacillota</taxon>
        <taxon>Bacilli</taxon>
        <taxon>Bacillales</taxon>
        <taxon>Geomicrobium</taxon>
    </lineage>
</organism>
<keyword evidence="6" id="KW-1006">Bacterial flagellum protein export</keyword>
<keyword evidence="11" id="KW-0969">Cilium</keyword>
<dbReference type="Gene3D" id="1.20.1270.60">
    <property type="entry name" value="Arfaptin homology (AH) domain/BAR domain"/>
    <property type="match status" value="1"/>
</dbReference>
<keyword evidence="11" id="KW-0282">Flagellum</keyword>
<dbReference type="GO" id="GO:0005829">
    <property type="term" value="C:cytosol"/>
    <property type="evidence" value="ECO:0007669"/>
    <property type="project" value="TreeGrafter"/>
</dbReference>
<evidence type="ECO:0000256" key="7">
    <source>
        <dbReference type="NCBIfam" id="TIGR03825"/>
    </source>
</evidence>
<evidence type="ECO:0000256" key="3">
    <source>
        <dbReference type="ARBA" id="ARBA00022448"/>
    </source>
</evidence>
<dbReference type="EMBL" id="JACHHJ010000001">
    <property type="protein sequence ID" value="MBB6449299.1"/>
    <property type="molecule type" value="Genomic_DNA"/>
</dbReference>
<evidence type="ECO:0000259" key="10">
    <source>
        <dbReference type="Pfam" id="PF02108"/>
    </source>
</evidence>
<feature type="domain" description="Flagellar assembly protein FliH/Type III secretion system HrpE" evidence="10">
    <location>
        <begin position="114"/>
        <end position="239"/>
    </location>
</feature>
<comment type="function">
    <text evidence="1">Needed for flagellar regrowth and assembly.</text>
</comment>
<keyword evidence="5" id="KW-0653">Protein transport</keyword>
<feature type="coiled-coil region" evidence="8">
    <location>
        <begin position="59"/>
        <end position="135"/>
    </location>
</feature>
<sequence>MSRVIKAEKSKSPTNHPHSILVQPVGTERSKDDKEETKTKESAKQQLLVSAREQADAMITEARAESEKIYREMETSRAEFENKIEEQYKEAWTKGEREGYLTGKRKGYETYQKTIAEATHVVEAAKEDYQQYLNAAEPVIIDLAIMLTKKILGEKLEMEDHWLQFIKEALQEVKNHTEVVVYIHPDRYKETVQQREEWQALLTHAEHLRFIPDTNLDNNGCVFETPVGRLAVSLEDQLGTLHTELHDLLASGRS</sequence>
<dbReference type="GO" id="GO:0044781">
    <property type="term" value="P:bacterial-type flagellum organization"/>
    <property type="evidence" value="ECO:0007669"/>
    <property type="project" value="UniProtKB-KW"/>
</dbReference>
<feature type="compositionally biased region" description="Basic and acidic residues" evidence="9">
    <location>
        <begin position="28"/>
        <end position="43"/>
    </location>
</feature>
<evidence type="ECO:0000313" key="12">
    <source>
        <dbReference type="Proteomes" id="UP000568839"/>
    </source>
</evidence>
<keyword evidence="12" id="KW-1185">Reference proteome</keyword>
<keyword evidence="4" id="KW-1005">Bacterial flagellum biogenesis</keyword>
<reference evidence="11 12" key="1">
    <citation type="submission" date="2020-08" db="EMBL/GenBank/DDBJ databases">
        <title>Genomic Encyclopedia of Type Strains, Phase IV (KMG-IV): sequencing the most valuable type-strain genomes for metagenomic binning, comparative biology and taxonomic classification.</title>
        <authorList>
            <person name="Goeker M."/>
        </authorList>
    </citation>
    <scope>NUCLEOTIDE SEQUENCE [LARGE SCALE GENOMIC DNA]</scope>
    <source>
        <strain evidence="11 12">DSM 21769</strain>
    </source>
</reference>
<feature type="region of interest" description="Disordered" evidence="9">
    <location>
        <begin position="1"/>
        <end position="45"/>
    </location>
</feature>
<comment type="similarity">
    <text evidence="2">Belongs to the FliH family.</text>
</comment>
<dbReference type="AlphaFoldDB" id="A0A841PKN3"/>
<dbReference type="RefSeq" id="WP_184403195.1">
    <property type="nucleotide sequence ID" value="NZ_JACHHJ010000001.1"/>
</dbReference>
<dbReference type="InterPro" id="IPR051472">
    <property type="entry name" value="T3SS_Stator/FliH"/>
</dbReference>
<dbReference type="Proteomes" id="UP000568839">
    <property type="component" value="Unassembled WGS sequence"/>
</dbReference>
<proteinExistence type="inferred from homology"/>
<evidence type="ECO:0000256" key="2">
    <source>
        <dbReference type="ARBA" id="ARBA00006602"/>
    </source>
</evidence>
<evidence type="ECO:0000256" key="5">
    <source>
        <dbReference type="ARBA" id="ARBA00022927"/>
    </source>
</evidence>
<dbReference type="InterPro" id="IPR018035">
    <property type="entry name" value="Flagellar_FliH/T3SS_HrpE"/>
</dbReference>